<accession>A0A4Y2SRK1</accession>
<sequence length="167" mass="19009">MTRYIHSPSLKARLVTRVLAIWQACSGTVQDGGKQEKSFCELEYEKCSSVTSVQRAFLLKYGKAALVICSMYQKLGECRRFSYVILKSHFKATRGLFWDGPFNFEPRSDDEDDIRDGASPLRTSAPHQREDVGSPMCDLMCHTRNKRRIFSGIGFRPRNLSAPKPSH</sequence>
<feature type="region of interest" description="Disordered" evidence="1">
    <location>
        <begin position="108"/>
        <end position="131"/>
    </location>
</feature>
<evidence type="ECO:0000256" key="1">
    <source>
        <dbReference type="SAM" id="MobiDB-lite"/>
    </source>
</evidence>
<evidence type="ECO:0000313" key="3">
    <source>
        <dbReference type="Proteomes" id="UP000499080"/>
    </source>
</evidence>
<reference evidence="2 3" key="1">
    <citation type="journal article" date="2019" name="Sci. Rep.">
        <title>Orb-weaving spider Araneus ventricosus genome elucidates the spidroin gene catalogue.</title>
        <authorList>
            <person name="Kono N."/>
            <person name="Nakamura H."/>
            <person name="Ohtoshi R."/>
            <person name="Moran D.A.P."/>
            <person name="Shinohara A."/>
            <person name="Yoshida Y."/>
            <person name="Fujiwara M."/>
            <person name="Mori M."/>
            <person name="Tomita M."/>
            <person name="Arakawa K."/>
        </authorList>
    </citation>
    <scope>NUCLEOTIDE SEQUENCE [LARGE SCALE GENOMIC DNA]</scope>
</reference>
<gene>
    <name evidence="2" type="ORF">AVEN_90765_1</name>
</gene>
<comment type="caution">
    <text evidence="2">The sequence shown here is derived from an EMBL/GenBank/DDBJ whole genome shotgun (WGS) entry which is preliminary data.</text>
</comment>
<keyword evidence="3" id="KW-1185">Reference proteome</keyword>
<organism evidence="2 3">
    <name type="scientific">Araneus ventricosus</name>
    <name type="common">Orbweaver spider</name>
    <name type="synonym">Epeira ventricosa</name>
    <dbReference type="NCBI Taxonomy" id="182803"/>
    <lineage>
        <taxon>Eukaryota</taxon>
        <taxon>Metazoa</taxon>
        <taxon>Ecdysozoa</taxon>
        <taxon>Arthropoda</taxon>
        <taxon>Chelicerata</taxon>
        <taxon>Arachnida</taxon>
        <taxon>Araneae</taxon>
        <taxon>Araneomorphae</taxon>
        <taxon>Entelegynae</taxon>
        <taxon>Araneoidea</taxon>
        <taxon>Araneidae</taxon>
        <taxon>Araneus</taxon>
    </lineage>
</organism>
<protein>
    <recommendedName>
        <fullName evidence="4">DUF4817 domain-containing protein</fullName>
    </recommendedName>
</protein>
<evidence type="ECO:0008006" key="4">
    <source>
        <dbReference type="Google" id="ProtNLM"/>
    </source>
</evidence>
<dbReference type="EMBL" id="BGPR01023572">
    <property type="protein sequence ID" value="GBN90847.1"/>
    <property type="molecule type" value="Genomic_DNA"/>
</dbReference>
<name>A0A4Y2SRK1_ARAVE</name>
<evidence type="ECO:0000313" key="2">
    <source>
        <dbReference type="EMBL" id="GBN90847.1"/>
    </source>
</evidence>
<dbReference type="AlphaFoldDB" id="A0A4Y2SRK1"/>
<dbReference type="Proteomes" id="UP000499080">
    <property type="component" value="Unassembled WGS sequence"/>
</dbReference>
<proteinExistence type="predicted"/>